<dbReference type="InterPro" id="IPR032675">
    <property type="entry name" value="LRR_dom_sf"/>
</dbReference>
<keyword evidence="5" id="KW-1185">Reference proteome</keyword>
<dbReference type="InterPro" id="IPR001611">
    <property type="entry name" value="Leu-rich_rpt"/>
</dbReference>
<dbReference type="VEuPathDB" id="FungiDB:AMAG_09157"/>
<evidence type="ECO:0000313" key="4">
    <source>
        <dbReference type="EMBL" id="KNE64095.1"/>
    </source>
</evidence>
<dbReference type="AlphaFoldDB" id="A0A0L0SP02"/>
<dbReference type="SUPFAM" id="SSF52058">
    <property type="entry name" value="L domain-like"/>
    <property type="match status" value="1"/>
</dbReference>
<name>A0A0L0SP02_ALLM3</name>
<feature type="region of interest" description="Disordered" evidence="3">
    <location>
        <begin position="1"/>
        <end position="27"/>
    </location>
</feature>
<dbReference type="Pfam" id="PF13855">
    <property type="entry name" value="LRR_8"/>
    <property type="match status" value="2"/>
</dbReference>
<feature type="region of interest" description="Disordered" evidence="3">
    <location>
        <begin position="116"/>
        <end position="225"/>
    </location>
</feature>
<feature type="compositionally biased region" description="Pro residues" evidence="3">
    <location>
        <begin position="634"/>
        <end position="645"/>
    </location>
</feature>
<dbReference type="SMART" id="SM00364">
    <property type="entry name" value="LRR_BAC"/>
    <property type="match status" value="5"/>
</dbReference>
<reference evidence="4 5" key="1">
    <citation type="submission" date="2009-11" db="EMBL/GenBank/DDBJ databases">
        <title>Annotation of Allomyces macrogynus ATCC 38327.</title>
        <authorList>
            <consortium name="The Broad Institute Genome Sequencing Platform"/>
            <person name="Russ C."/>
            <person name="Cuomo C."/>
            <person name="Burger G."/>
            <person name="Gray M.W."/>
            <person name="Holland P.W.H."/>
            <person name="King N."/>
            <person name="Lang F.B.F."/>
            <person name="Roger A.J."/>
            <person name="Ruiz-Trillo I."/>
            <person name="Young S.K."/>
            <person name="Zeng Q."/>
            <person name="Gargeya S."/>
            <person name="Fitzgerald M."/>
            <person name="Haas B."/>
            <person name="Abouelleil A."/>
            <person name="Alvarado L."/>
            <person name="Arachchi H.M."/>
            <person name="Berlin A."/>
            <person name="Chapman S.B."/>
            <person name="Gearin G."/>
            <person name="Goldberg J."/>
            <person name="Griggs A."/>
            <person name="Gujja S."/>
            <person name="Hansen M."/>
            <person name="Heiman D."/>
            <person name="Howarth C."/>
            <person name="Larimer J."/>
            <person name="Lui A."/>
            <person name="MacDonald P.J.P."/>
            <person name="McCowen C."/>
            <person name="Montmayeur A."/>
            <person name="Murphy C."/>
            <person name="Neiman D."/>
            <person name="Pearson M."/>
            <person name="Priest M."/>
            <person name="Roberts A."/>
            <person name="Saif S."/>
            <person name="Shea T."/>
            <person name="Sisk P."/>
            <person name="Stolte C."/>
            <person name="Sykes S."/>
            <person name="Wortman J."/>
            <person name="Nusbaum C."/>
            <person name="Birren B."/>
        </authorList>
    </citation>
    <scope>NUCLEOTIDE SEQUENCE [LARGE SCALE GENOMIC DNA]</scope>
    <source>
        <strain evidence="4 5">ATCC 38327</strain>
    </source>
</reference>
<dbReference type="InterPro" id="IPR050216">
    <property type="entry name" value="LRR_domain-containing"/>
</dbReference>
<dbReference type="Gene3D" id="3.80.10.10">
    <property type="entry name" value="Ribonuclease Inhibitor"/>
    <property type="match status" value="2"/>
</dbReference>
<evidence type="ECO:0000256" key="1">
    <source>
        <dbReference type="ARBA" id="ARBA00022614"/>
    </source>
</evidence>
<dbReference type="PANTHER" id="PTHR48051:SF46">
    <property type="entry name" value="LEUCINE RICH REPEAT-CONTAINING DOMAIN PROTEIN"/>
    <property type="match status" value="1"/>
</dbReference>
<feature type="region of interest" description="Disordered" evidence="3">
    <location>
        <begin position="46"/>
        <end position="78"/>
    </location>
</feature>
<evidence type="ECO:0000313" key="5">
    <source>
        <dbReference type="Proteomes" id="UP000054350"/>
    </source>
</evidence>
<dbReference type="InterPro" id="IPR003591">
    <property type="entry name" value="Leu-rich_rpt_typical-subtyp"/>
</dbReference>
<proteinExistence type="predicted"/>
<gene>
    <name evidence="4" type="ORF">AMAG_09157</name>
</gene>
<dbReference type="Proteomes" id="UP000054350">
    <property type="component" value="Unassembled WGS sequence"/>
</dbReference>
<dbReference type="eggNOG" id="KOG0619">
    <property type="taxonomic scope" value="Eukaryota"/>
</dbReference>
<evidence type="ECO:0000256" key="2">
    <source>
        <dbReference type="ARBA" id="ARBA00022737"/>
    </source>
</evidence>
<feature type="compositionally biased region" description="Basic residues" evidence="3">
    <location>
        <begin position="199"/>
        <end position="209"/>
    </location>
</feature>
<feature type="compositionally biased region" description="Low complexity" evidence="3">
    <location>
        <begin position="129"/>
        <end position="140"/>
    </location>
</feature>
<accession>A0A0L0SP02</accession>
<feature type="region of interest" description="Disordered" evidence="3">
    <location>
        <begin position="634"/>
        <end position="654"/>
    </location>
</feature>
<protein>
    <submittedName>
        <fullName evidence="4">Uncharacterized protein</fullName>
    </submittedName>
</protein>
<dbReference type="SMART" id="SM00369">
    <property type="entry name" value="LRR_TYP"/>
    <property type="match status" value="5"/>
</dbReference>
<reference evidence="5" key="2">
    <citation type="submission" date="2009-11" db="EMBL/GenBank/DDBJ databases">
        <title>The Genome Sequence of Allomyces macrogynus strain ATCC 38327.</title>
        <authorList>
            <consortium name="The Broad Institute Genome Sequencing Platform"/>
            <person name="Russ C."/>
            <person name="Cuomo C."/>
            <person name="Shea T."/>
            <person name="Young S.K."/>
            <person name="Zeng Q."/>
            <person name="Koehrsen M."/>
            <person name="Haas B."/>
            <person name="Borodovsky M."/>
            <person name="Guigo R."/>
            <person name="Alvarado L."/>
            <person name="Berlin A."/>
            <person name="Borenstein D."/>
            <person name="Chen Z."/>
            <person name="Engels R."/>
            <person name="Freedman E."/>
            <person name="Gellesch M."/>
            <person name="Goldberg J."/>
            <person name="Griggs A."/>
            <person name="Gujja S."/>
            <person name="Heiman D."/>
            <person name="Hepburn T."/>
            <person name="Howarth C."/>
            <person name="Jen D."/>
            <person name="Larson L."/>
            <person name="Lewis B."/>
            <person name="Mehta T."/>
            <person name="Park D."/>
            <person name="Pearson M."/>
            <person name="Roberts A."/>
            <person name="Saif S."/>
            <person name="Shenoy N."/>
            <person name="Sisk P."/>
            <person name="Stolte C."/>
            <person name="Sykes S."/>
            <person name="Walk T."/>
            <person name="White J."/>
            <person name="Yandava C."/>
            <person name="Burger G."/>
            <person name="Gray M.W."/>
            <person name="Holland P.W.H."/>
            <person name="King N."/>
            <person name="Lang F.B.F."/>
            <person name="Roger A.J."/>
            <person name="Ruiz-Trillo I."/>
            <person name="Lander E."/>
            <person name="Nusbaum C."/>
        </authorList>
    </citation>
    <scope>NUCLEOTIDE SEQUENCE [LARGE SCALE GENOMIC DNA]</scope>
    <source>
        <strain evidence="5">ATCC 38327</strain>
    </source>
</reference>
<dbReference type="GO" id="GO:0005737">
    <property type="term" value="C:cytoplasm"/>
    <property type="evidence" value="ECO:0007669"/>
    <property type="project" value="TreeGrafter"/>
</dbReference>
<dbReference type="EMBL" id="GG745343">
    <property type="protein sequence ID" value="KNE64095.1"/>
    <property type="molecule type" value="Genomic_DNA"/>
</dbReference>
<dbReference type="PANTHER" id="PTHR48051">
    <property type="match status" value="1"/>
</dbReference>
<keyword evidence="1" id="KW-0433">Leucine-rich repeat</keyword>
<dbReference type="STRING" id="578462.A0A0L0SP02"/>
<dbReference type="OrthoDB" id="5589781at2759"/>
<evidence type="ECO:0000256" key="3">
    <source>
        <dbReference type="SAM" id="MobiDB-lite"/>
    </source>
</evidence>
<keyword evidence="2" id="KW-0677">Repeat</keyword>
<feature type="compositionally biased region" description="Polar residues" evidence="3">
    <location>
        <begin position="1"/>
        <end position="11"/>
    </location>
</feature>
<organism evidence="4 5">
    <name type="scientific">Allomyces macrogynus (strain ATCC 38327)</name>
    <name type="common">Allomyces javanicus var. macrogynus</name>
    <dbReference type="NCBI Taxonomy" id="578462"/>
    <lineage>
        <taxon>Eukaryota</taxon>
        <taxon>Fungi</taxon>
        <taxon>Fungi incertae sedis</taxon>
        <taxon>Blastocladiomycota</taxon>
        <taxon>Blastocladiomycetes</taxon>
        <taxon>Blastocladiales</taxon>
        <taxon>Blastocladiaceae</taxon>
        <taxon>Allomyces</taxon>
    </lineage>
</organism>
<sequence length="759" mass="81373">MSNLDLTTLLNQDHDEPATRRRRTRAATTATMTMPTMPMTMPAMRRRQTTDGPWPLADPCSAREIEPGSATRRGRRPLRALRSLLDRREGGAKRDADAGDVDQLAIEDAAGAAAWPSTWITAPSPPPGADNGAATGGADAVPTADDSDLGLVPWGLPPVPASPPRAADRAAPTDESDDDDTVRALPPFSMLLPPAPPRPRSRSVRHRSRAAAAGLTLDVRPPPMPVSPRPLDARFTSIYHDDVDSEHDSGTEHPTACLSPALSPLLPQLVPPASPTDSGITPSFDFHAPSLRTPAPLLSCPPSVSRERSPVRICRRASVSGPATAAVPLPSPRFAPCDTPAATLRTVSLIRRRLTALAMPLVCPVPSPHAYAAIHSLDLSRNRLTALPNELADLVHLRHLNLSCNALPNVPACVLAFEYLETLLLSQNQIEQPLPARLGYMTALRVLKLDANRFHGKLPTSWAALTNLQTLALGSSTYGGNAIDQIPTGIFAHWLALREVDLSNNRLATLPDDLFTSPHLTTLTVERNRIETIPATVHLAPQLTTILAANNLLCTLPPTLACCPSMQVLDLSENSLCFVPMDLIRAVRDRHAVTVLLTGNPFTRMQADRDAAVNRAAVAAGILPECPALAPPPLPCAANPSPPPPDPDHPHPRGAVSLRELAARAWLQTHPLGRGPPEWVPDRLVALLTHPERISQCPRCAVPVVAEFLATVEVETVMGHADVPVHKRYCSAACLAAGSPERRRQEVVGGGPVVRRVAW</sequence>
<dbReference type="PROSITE" id="PS51450">
    <property type="entry name" value="LRR"/>
    <property type="match status" value="1"/>
</dbReference>